<evidence type="ECO:0000313" key="1">
    <source>
        <dbReference type="EMBL" id="PNS96988.1"/>
    </source>
</evidence>
<dbReference type="EMBL" id="CM009306">
    <property type="protein sequence ID" value="PNS96988.1"/>
    <property type="molecule type" value="Genomic_DNA"/>
</dbReference>
<dbReference type="Proteomes" id="UP000006729">
    <property type="component" value="Chromosome 17"/>
</dbReference>
<evidence type="ECO:0000313" key="2">
    <source>
        <dbReference type="Proteomes" id="UP000006729"/>
    </source>
</evidence>
<accession>A0A2K1X876</accession>
<reference evidence="1 2" key="1">
    <citation type="journal article" date="2006" name="Science">
        <title>The genome of black cottonwood, Populus trichocarpa (Torr. &amp; Gray).</title>
        <authorList>
            <person name="Tuskan G.A."/>
            <person name="Difazio S."/>
            <person name="Jansson S."/>
            <person name="Bohlmann J."/>
            <person name="Grigoriev I."/>
            <person name="Hellsten U."/>
            <person name="Putnam N."/>
            <person name="Ralph S."/>
            <person name="Rombauts S."/>
            <person name="Salamov A."/>
            <person name="Schein J."/>
            <person name="Sterck L."/>
            <person name="Aerts A."/>
            <person name="Bhalerao R.R."/>
            <person name="Bhalerao R.P."/>
            <person name="Blaudez D."/>
            <person name="Boerjan W."/>
            <person name="Brun A."/>
            <person name="Brunner A."/>
            <person name="Busov V."/>
            <person name="Campbell M."/>
            <person name="Carlson J."/>
            <person name="Chalot M."/>
            <person name="Chapman J."/>
            <person name="Chen G.L."/>
            <person name="Cooper D."/>
            <person name="Coutinho P.M."/>
            <person name="Couturier J."/>
            <person name="Covert S."/>
            <person name="Cronk Q."/>
            <person name="Cunningham R."/>
            <person name="Davis J."/>
            <person name="Degroeve S."/>
            <person name="Dejardin A."/>
            <person name="Depamphilis C."/>
            <person name="Detter J."/>
            <person name="Dirks B."/>
            <person name="Dubchak I."/>
            <person name="Duplessis S."/>
            <person name="Ehlting J."/>
            <person name="Ellis B."/>
            <person name="Gendler K."/>
            <person name="Goodstein D."/>
            <person name="Gribskov M."/>
            <person name="Grimwood J."/>
            <person name="Groover A."/>
            <person name="Gunter L."/>
            <person name="Hamberger B."/>
            <person name="Heinze B."/>
            <person name="Helariutta Y."/>
            <person name="Henrissat B."/>
            <person name="Holligan D."/>
            <person name="Holt R."/>
            <person name="Huang W."/>
            <person name="Islam-Faridi N."/>
            <person name="Jones S."/>
            <person name="Jones-Rhoades M."/>
            <person name="Jorgensen R."/>
            <person name="Joshi C."/>
            <person name="Kangasjarvi J."/>
            <person name="Karlsson J."/>
            <person name="Kelleher C."/>
            <person name="Kirkpatrick R."/>
            <person name="Kirst M."/>
            <person name="Kohler A."/>
            <person name="Kalluri U."/>
            <person name="Larimer F."/>
            <person name="Leebens-Mack J."/>
            <person name="Leple J.C."/>
            <person name="Locascio P."/>
            <person name="Lou Y."/>
            <person name="Lucas S."/>
            <person name="Martin F."/>
            <person name="Montanini B."/>
            <person name="Napoli C."/>
            <person name="Nelson D.R."/>
            <person name="Nelson C."/>
            <person name="Nieminen K."/>
            <person name="Nilsson O."/>
            <person name="Pereda V."/>
            <person name="Peter G."/>
            <person name="Philippe R."/>
            <person name="Pilate G."/>
            <person name="Poliakov A."/>
            <person name="Razumovskaya J."/>
            <person name="Richardson P."/>
            <person name="Rinaldi C."/>
            <person name="Ritland K."/>
            <person name="Rouze P."/>
            <person name="Ryaboy D."/>
            <person name="Schmutz J."/>
            <person name="Schrader J."/>
            <person name="Segerman B."/>
            <person name="Shin H."/>
            <person name="Siddiqui A."/>
            <person name="Sterky F."/>
            <person name="Terry A."/>
            <person name="Tsai C.J."/>
            <person name="Uberbacher E."/>
            <person name="Unneberg P."/>
            <person name="Vahala J."/>
            <person name="Wall K."/>
            <person name="Wessler S."/>
            <person name="Yang G."/>
            <person name="Yin T."/>
            <person name="Douglas C."/>
            <person name="Marra M."/>
            <person name="Sandberg G."/>
            <person name="Van de Peer Y."/>
            <person name="Rokhsar D."/>
        </authorList>
    </citation>
    <scope>NUCLEOTIDE SEQUENCE [LARGE SCALE GENOMIC DNA]</scope>
    <source>
        <strain evidence="2">cv. Nisqually</strain>
    </source>
</reference>
<protein>
    <submittedName>
        <fullName evidence="1">Uncharacterized protein</fullName>
    </submittedName>
</protein>
<name>A0A2K1X876_POPTR</name>
<dbReference type="AlphaFoldDB" id="A0A2K1X876"/>
<gene>
    <name evidence="1" type="ORF">POPTR_017G151700</name>
</gene>
<dbReference type="InParanoid" id="A0A2K1X876"/>
<proteinExistence type="predicted"/>
<sequence>MQPIAVPISWLTNMDRGEERGPVSEATAISITECKGWGKDVDNRYIIPFEFGKYMRSDCDIACNSKPCWNLIFEKELGAALIIV</sequence>
<keyword evidence="2" id="KW-1185">Reference proteome</keyword>
<organism evidence="1 2">
    <name type="scientific">Populus trichocarpa</name>
    <name type="common">Western balsam poplar</name>
    <name type="synonym">Populus balsamifera subsp. trichocarpa</name>
    <dbReference type="NCBI Taxonomy" id="3694"/>
    <lineage>
        <taxon>Eukaryota</taxon>
        <taxon>Viridiplantae</taxon>
        <taxon>Streptophyta</taxon>
        <taxon>Embryophyta</taxon>
        <taxon>Tracheophyta</taxon>
        <taxon>Spermatophyta</taxon>
        <taxon>Magnoliopsida</taxon>
        <taxon>eudicotyledons</taxon>
        <taxon>Gunneridae</taxon>
        <taxon>Pentapetalae</taxon>
        <taxon>rosids</taxon>
        <taxon>fabids</taxon>
        <taxon>Malpighiales</taxon>
        <taxon>Salicaceae</taxon>
        <taxon>Saliceae</taxon>
        <taxon>Populus</taxon>
    </lineage>
</organism>